<dbReference type="PANTHER" id="PTHR11601:SF34">
    <property type="entry name" value="CYSTEINE DESULFURASE"/>
    <property type="match status" value="1"/>
</dbReference>
<organism evidence="4">
    <name type="scientific">marine sediment metagenome</name>
    <dbReference type="NCBI Taxonomy" id="412755"/>
    <lineage>
        <taxon>unclassified sequences</taxon>
        <taxon>metagenomes</taxon>
        <taxon>ecological metagenomes</taxon>
    </lineage>
</organism>
<accession>X0SNP6</accession>
<proteinExistence type="inferred from homology"/>
<dbReference type="InterPro" id="IPR015421">
    <property type="entry name" value="PyrdxlP-dep_Trfase_major"/>
</dbReference>
<dbReference type="Pfam" id="PF00266">
    <property type="entry name" value="Aminotran_5"/>
    <property type="match status" value="1"/>
</dbReference>
<dbReference type="InterPro" id="IPR000192">
    <property type="entry name" value="Aminotrans_V_dom"/>
</dbReference>
<evidence type="ECO:0000313" key="4">
    <source>
        <dbReference type="EMBL" id="GAF82723.1"/>
    </source>
</evidence>
<dbReference type="SUPFAM" id="SSF53383">
    <property type="entry name" value="PLP-dependent transferases"/>
    <property type="match status" value="1"/>
</dbReference>
<dbReference type="AlphaFoldDB" id="X0SNP6"/>
<comment type="similarity">
    <text evidence="2">Belongs to the class-V pyridoxal-phosphate-dependent aminotransferase family. NifS/IscS subfamily.</text>
</comment>
<dbReference type="InterPro" id="IPR015422">
    <property type="entry name" value="PyrdxlP-dep_Trfase_small"/>
</dbReference>
<sequence>MKGAYLDNAATTPVLTEVLEAMLPYFGDAYGNPQSLHDWGDETREAVED</sequence>
<dbReference type="PANTHER" id="PTHR11601">
    <property type="entry name" value="CYSTEINE DESULFURYLASE FAMILY MEMBER"/>
    <property type="match status" value="1"/>
</dbReference>
<feature type="domain" description="Aminotransferase class V" evidence="3">
    <location>
        <begin position="5"/>
        <end position="48"/>
    </location>
</feature>
<dbReference type="EMBL" id="BARS01007409">
    <property type="protein sequence ID" value="GAF82723.1"/>
    <property type="molecule type" value="Genomic_DNA"/>
</dbReference>
<gene>
    <name evidence="4" type="ORF">S01H1_14262</name>
</gene>
<dbReference type="InterPro" id="IPR015424">
    <property type="entry name" value="PyrdxlP-dep_Trfase"/>
</dbReference>
<comment type="cofactor">
    <cofactor evidence="1">
        <name>pyridoxal 5'-phosphate</name>
        <dbReference type="ChEBI" id="CHEBI:597326"/>
    </cofactor>
</comment>
<evidence type="ECO:0000256" key="2">
    <source>
        <dbReference type="ARBA" id="ARBA00006490"/>
    </source>
</evidence>
<reference evidence="4" key="1">
    <citation type="journal article" date="2014" name="Front. Microbiol.">
        <title>High frequency of phylogenetically diverse reductive dehalogenase-homologous genes in deep subseafloor sedimentary metagenomes.</title>
        <authorList>
            <person name="Kawai M."/>
            <person name="Futagami T."/>
            <person name="Toyoda A."/>
            <person name="Takaki Y."/>
            <person name="Nishi S."/>
            <person name="Hori S."/>
            <person name="Arai W."/>
            <person name="Tsubouchi T."/>
            <person name="Morono Y."/>
            <person name="Uchiyama I."/>
            <person name="Ito T."/>
            <person name="Fujiyama A."/>
            <person name="Inagaki F."/>
            <person name="Takami H."/>
        </authorList>
    </citation>
    <scope>NUCLEOTIDE SEQUENCE</scope>
    <source>
        <strain evidence="4">Expedition CK06-06</strain>
    </source>
</reference>
<dbReference type="Gene3D" id="3.90.1150.10">
    <property type="entry name" value="Aspartate Aminotransferase, domain 1"/>
    <property type="match status" value="1"/>
</dbReference>
<protein>
    <recommendedName>
        <fullName evidence="3">Aminotransferase class V domain-containing protein</fullName>
    </recommendedName>
</protein>
<feature type="non-terminal residue" evidence="4">
    <location>
        <position position="49"/>
    </location>
</feature>
<name>X0SNP6_9ZZZZ</name>
<dbReference type="Gene3D" id="3.40.640.10">
    <property type="entry name" value="Type I PLP-dependent aspartate aminotransferase-like (Major domain)"/>
    <property type="match status" value="1"/>
</dbReference>
<evidence type="ECO:0000256" key="1">
    <source>
        <dbReference type="ARBA" id="ARBA00001933"/>
    </source>
</evidence>
<comment type="caution">
    <text evidence="4">The sequence shown here is derived from an EMBL/GenBank/DDBJ whole genome shotgun (WGS) entry which is preliminary data.</text>
</comment>
<evidence type="ECO:0000259" key="3">
    <source>
        <dbReference type="Pfam" id="PF00266"/>
    </source>
</evidence>